<dbReference type="GO" id="GO:0008270">
    <property type="term" value="F:zinc ion binding"/>
    <property type="evidence" value="ECO:0007669"/>
    <property type="project" value="UniProtKB-KW"/>
</dbReference>
<evidence type="ECO:0000256" key="7">
    <source>
        <dbReference type="PROSITE-ProRule" id="PRU00024"/>
    </source>
</evidence>
<feature type="domain" description="B box-type" evidence="9">
    <location>
        <begin position="18"/>
        <end position="65"/>
    </location>
</feature>
<keyword evidence="3" id="KW-0479">Metal-binding</keyword>
<dbReference type="InterPro" id="IPR010402">
    <property type="entry name" value="CCT_domain"/>
</dbReference>
<dbReference type="PANTHER" id="PTHR31319">
    <property type="entry name" value="ZINC FINGER PROTEIN CONSTANS-LIKE 4"/>
    <property type="match status" value="1"/>
</dbReference>
<dbReference type="AlphaFoldDB" id="A0A4Y7J7E9"/>
<accession>A0A4Y7J7E9</accession>
<proteinExistence type="inferred from homology"/>
<dbReference type="InterPro" id="IPR049808">
    <property type="entry name" value="CONSTANS-like_Bbox1"/>
</dbReference>
<dbReference type="PANTHER" id="PTHR31319:SF77">
    <property type="entry name" value="ZINC FINGER PROTEIN CONSTANS-LIKE 4"/>
    <property type="match status" value="1"/>
</dbReference>
<dbReference type="InterPro" id="IPR000315">
    <property type="entry name" value="Znf_B-box"/>
</dbReference>
<feature type="domain" description="CCT" evidence="10">
    <location>
        <begin position="362"/>
        <end position="404"/>
    </location>
</feature>
<keyword evidence="4 7" id="KW-0863">Zinc-finger</keyword>
<dbReference type="Pfam" id="PF00643">
    <property type="entry name" value="zf-B_box"/>
    <property type="match status" value="1"/>
</dbReference>
<dbReference type="Pfam" id="PF06203">
    <property type="entry name" value="CCT"/>
    <property type="match status" value="1"/>
</dbReference>
<gene>
    <name evidence="11" type="ORF">C5167_014841</name>
</gene>
<evidence type="ECO:0000256" key="4">
    <source>
        <dbReference type="ARBA" id="ARBA00022771"/>
    </source>
</evidence>
<evidence type="ECO:0000256" key="2">
    <source>
        <dbReference type="ARBA" id="ARBA00010024"/>
    </source>
</evidence>
<dbReference type="Proteomes" id="UP000316621">
    <property type="component" value="Chromosome 3"/>
</dbReference>
<evidence type="ECO:0000259" key="9">
    <source>
        <dbReference type="PROSITE" id="PS50119"/>
    </source>
</evidence>
<evidence type="ECO:0000256" key="8">
    <source>
        <dbReference type="PROSITE-ProRule" id="PRU00357"/>
    </source>
</evidence>
<dbReference type="GO" id="GO:0003700">
    <property type="term" value="F:DNA-binding transcription factor activity"/>
    <property type="evidence" value="ECO:0007669"/>
    <property type="project" value="TreeGrafter"/>
</dbReference>
<dbReference type="Gramene" id="RZC55982">
    <property type="protein sequence ID" value="RZC55982"/>
    <property type="gene ID" value="C5167_014841"/>
</dbReference>
<organism evidence="11 12">
    <name type="scientific">Papaver somniferum</name>
    <name type="common">Opium poppy</name>
    <dbReference type="NCBI Taxonomy" id="3469"/>
    <lineage>
        <taxon>Eukaryota</taxon>
        <taxon>Viridiplantae</taxon>
        <taxon>Streptophyta</taxon>
        <taxon>Embryophyta</taxon>
        <taxon>Tracheophyta</taxon>
        <taxon>Spermatophyta</taxon>
        <taxon>Magnoliopsida</taxon>
        <taxon>Ranunculales</taxon>
        <taxon>Papaveraceae</taxon>
        <taxon>Papaveroideae</taxon>
        <taxon>Papaver</taxon>
    </lineage>
</organism>
<comment type="subcellular location">
    <subcellularLocation>
        <location evidence="1 8">Nucleus</location>
    </subcellularLocation>
</comment>
<dbReference type="PROSITE" id="PS50119">
    <property type="entry name" value="ZF_BBOX"/>
    <property type="match status" value="2"/>
</dbReference>
<dbReference type="GO" id="GO:0009909">
    <property type="term" value="P:regulation of flower development"/>
    <property type="evidence" value="ECO:0007669"/>
    <property type="project" value="InterPro"/>
</dbReference>
<sequence>MGIQVETRRSAGGGNWSMNTKLCDSCKSATALLFCRADSAFLCMTCDSNIHSANKLASRHERVWMCEVCESAPASVTCKADAASLCVTCDADIHSANPLARRHERVPVVPFFESAISAAASAGNNKISSDLNFLLVPDHFVKGQPNEVVEEDEDDVVDVKTTVHHKGGDDDASWLFQNPPSSKLGVVVEAVPDLMLKSGIGVGGVDYLFSDVDSYLDLDYPDIGGEKQFQNQHQHHNQNGSAGSDSVVPVATNPIQNHPAASFNYSENHCYEFDFSKPKPAYSFNTQSVSHSVSSSEVGVVPDSSNCNSMTDISNPFSRNNGMIIDHHHGVMSTSNGMIDTNTVSNGVENAVVVTQLTGLDREARVLRYREKRKNRKFEKTIRYASRKAYAETRPRIKGRFAKRTETEIEADNQMERMYHSNNPSSGGFVIDSGYGIVPSF</sequence>
<keyword evidence="6 8" id="KW-0539">Nucleus</keyword>
<reference evidence="11 12" key="1">
    <citation type="journal article" date="2018" name="Science">
        <title>The opium poppy genome and morphinan production.</title>
        <authorList>
            <person name="Guo L."/>
            <person name="Winzer T."/>
            <person name="Yang X."/>
            <person name="Li Y."/>
            <person name="Ning Z."/>
            <person name="He Z."/>
            <person name="Teodor R."/>
            <person name="Lu Y."/>
            <person name="Bowser T.A."/>
            <person name="Graham I.A."/>
            <person name="Ye K."/>
        </authorList>
    </citation>
    <scope>NUCLEOTIDE SEQUENCE [LARGE SCALE GENOMIC DNA]</scope>
    <source>
        <strain evidence="12">cv. HN1</strain>
        <tissue evidence="11">Leaves</tissue>
    </source>
</reference>
<feature type="domain" description="B box-type" evidence="9">
    <location>
        <begin position="61"/>
        <end position="108"/>
    </location>
</feature>
<dbReference type="GO" id="GO:2000028">
    <property type="term" value="P:regulation of photoperiodism, flowering"/>
    <property type="evidence" value="ECO:0007669"/>
    <property type="project" value="TreeGrafter"/>
</dbReference>
<dbReference type="OrthoDB" id="153872at2759"/>
<evidence type="ECO:0000313" key="11">
    <source>
        <dbReference type="EMBL" id="RZC55982.1"/>
    </source>
</evidence>
<dbReference type="OMA" id="PASITCK"/>
<dbReference type="GO" id="GO:0005634">
    <property type="term" value="C:nucleus"/>
    <property type="evidence" value="ECO:0007669"/>
    <property type="project" value="UniProtKB-SubCell"/>
</dbReference>
<dbReference type="STRING" id="3469.A0A4Y7J7E9"/>
<evidence type="ECO:0000256" key="5">
    <source>
        <dbReference type="ARBA" id="ARBA00022833"/>
    </source>
</evidence>
<name>A0A4Y7J7E9_PAPSO</name>
<evidence type="ECO:0000259" key="10">
    <source>
        <dbReference type="PROSITE" id="PS51017"/>
    </source>
</evidence>
<keyword evidence="12" id="KW-1185">Reference proteome</keyword>
<dbReference type="InterPro" id="IPR045281">
    <property type="entry name" value="CONSTANS-like"/>
</dbReference>
<evidence type="ECO:0000256" key="6">
    <source>
        <dbReference type="ARBA" id="ARBA00023242"/>
    </source>
</evidence>
<comment type="similarity">
    <text evidence="2">Belongs to the CONSTANS family.</text>
</comment>
<protein>
    <submittedName>
        <fullName evidence="11">Uncharacterized protein</fullName>
    </submittedName>
</protein>
<evidence type="ECO:0000256" key="1">
    <source>
        <dbReference type="ARBA" id="ARBA00004123"/>
    </source>
</evidence>
<dbReference type="CDD" id="cd19821">
    <property type="entry name" value="Bbox1_BBX-like"/>
    <property type="match status" value="2"/>
</dbReference>
<evidence type="ECO:0000313" key="12">
    <source>
        <dbReference type="Proteomes" id="UP000316621"/>
    </source>
</evidence>
<dbReference type="EMBL" id="CM010717">
    <property type="protein sequence ID" value="RZC55982.1"/>
    <property type="molecule type" value="Genomic_DNA"/>
</dbReference>
<keyword evidence="5" id="KW-0862">Zinc</keyword>
<evidence type="ECO:0000256" key="3">
    <source>
        <dbReference type="ARBA" id="ARBA00022723"/>
    </source>
</evidence>
<dbReference type="SMART" id="SM00336">
    <property type="entry name" value="BBOX"/>
    <property type="match status" value="2"/>
</dbReference>
<dbReference type="PROSITE" id="PS51017">
    <property type="entry name" value="CCT"/>
    <property type="match status" value="1"/>
</dbReference>